<evidence type="ECO:0000313" key="2">
    <source>
        <dbReference type="EMBL" id="AVX04324.1"/>
    </source>
</evidence>
<dbReference type="RefSeq" id="WP_117395657.1">
    <property type="nucleotide sequence ID" value="NZ_CP021330.1"/>
</dbReference>
<organism evidence="2 3">
    <name type="scientific">Maritalea myrionectae</name>
    <dbReference type="NCBI Taxonomy" id="454601"/>
    <lineage>
        <taxon>Bacteria</taxon>
        <taxon>Pseudomonadati</taxon>
        <taxon>Pseudomonadota</taxon>
        <taxon>Alphaproteobacteria</taxon>
        <taxon>Hyphomicrobiales</taxon>
        <taxon>Devosiaceae</taxon>
        <taxon>Maritalea</taxon>
    </lineage>
</organism>
<name>A0A2R4MEI3_9HYPH</name>
<feature type="signal peptide" evidence="1">
    <location>
        <begin position="1"/>
        <end position="28"/>
    </location>
</feature>
<sequence>MRKPYVLRSLIYSLSIAMISGLKAVAEAAIDRSIEFTVHALDILIDYVVTRPLDALQALRFGAMARQLMTLFEDRWRGAKSITDKALTHDKFGSGQYQSQNNPILQC</sequence>
<proteinExistence type="predicted"/>
<accession>A0A2R4MEI3</accession>
<keyword evidence="3" id="KW-1185">Reference proteome</keyword>
<evidence type="ECO:0000256" key="1">
    <source>
        <dbReference type="SAM" id="SignalP"/>
    </source>
</evidence>
<gene>
    <name evidence="2" type="ORF">MXMO3_01799</name>
</gene>
<feature type="chain" id="PRO_5015319543" evidence="1">
    <location>
        <begin position="29"/>
        <end position="107"/>
    </location>
</feature>
<dbReference type="Proteomes" id="UP000258927">
    <property type="component" value="Chromosome"/>
</dbReference>
<dbReference type="AlphaFoldDB" id="A0A2R4MEI3"/>
<keyword evidence="1" id="KW-0732">Signal</keyword>
<reference evidence="2 3" key="1">
    <citation type="submission" date="2017-05" db="EMBL/GenBank/DDBJ databases">
        <title>Genome Analysis of Maritalea myrionectae HL2708#5.</title>
        <authorList>
            <consortium name="Cotde Inc.-PKNU"/>
            <person name="Jang D."/>
            <person name="Oh H.-M."/>
        </authorList>
    </citation>
    <scope>NUCLEOTIDE SEQUENCE [LARGE SCALE GENOMIC DNA]</scope>
    <source>
        <strain evidence="2 3">HL2708#5</strain>
    </source>
</reference>
<dbReference type="KEGG" id="mmyr:MXMO3_01799"/>
<evidence type="ECO:0000313" key="3">
    <source>
        <dbReference type="Proteomes" id="UP000258927"/>
    </source>
</evidence>
<protein>
    <submittedName>
        <fullName evidence="2">Uncharacterized protein</fullName>
    </submittedName>
</protein>
<dbReference type="EMBL" id="CP021330">
    <property type="protein sequence ID" value="AVX04324.1"/>
    <property type="molecule type" value="Genomic_DNA"/>
</dbReference>